<dbReference type="InterPro" id="IPR050095">
    <property type="entry name" value="ECF_ABC_transporter_ATP-bd"/>
</dbReference>
<dbReference type="InterPro" id="IPR017871">
    <property type="entry name" value="ABC_transporter-like_CS"/>
</dbReference>
<evidence type="ECO:0000256" key="4">
    <source>
        <dbReference type="ARBA" id="ARBA00022475"/>
    </source>
</evidence>
<dbReference type="EMBL" id="JQCL01000057">
    <property type="protein sequence ID" value="KRO10786.1"/>
    <property type="molecule type" value="Genomic_DNA"/>
</dbReference>
<dbReference type="PROSITE" id="PS50893">
    <property type="entry name" value="ABC_TRANSPORTER_2"/>
    <property type="match status" value="1"/>
</dbReference>
<name>A0A0R2MFB1_9LACO</name>
<feature type="domain" description="ABC transporter" evidence="9">
    <location>
        <begin position="3"/>
        <end position="241"/>
    </location>
</feature>
<reference evidence="10 11" key="1">
    <citation type="journal article" date="2015" name="Genome Announc.">
        <title>Expanding the biotechnology potential of lactobacilli through comparative genomics of 213 strains and associated genera.</title>
        <authorList>
            <person name="Sun Z."/>
            <person name="Harris H.M."/>
            <person name="McCann A."/>
            <person name="Guo C."/>
            <person name="Argimon S."/>
            <person name="Zhang W."/>
            <person name="Yang X."/>
            <person name="Jeffery I.B."/>
            <person name="Cooney J.C."/>
            <person name="Kagawa T.F."/>
            <person name="Liu W."/>
            <person name="Song Y."/>
            <person name="Salvetti E."/>
            <person name="Wrobel A."/>
            <person name="Rasinkangas P."/>
            <person name="Parkhill J."/>
            <person name="Rea M.C."/>
            <person name="O'Sullivan O."/>
            <person name="Ritari J."/>
            <person name="Douillard F.P."/>
            <person name="Paul Ross R."/>
            <person name="Yang R."/>
            <person name="Briner A.E."/>
            <person name="Felis G.E."/>
            <person name="de Vos W.M."/>
            <person name="Barrangou R."/>
            <person name="Klaenhammer T.R."/>
            <person name="Caufield P.W."/>
            <person name="Cui Y."/>
            <person name="Zhang H."/>
            <person name="O'Toole P.W."/>
        </authorList>
    </citation>
    <scope>NUCLEOTIDE SEQUENCE [LARGE SCALE GENOMIC DNA]</scope>
    <source>
        <strain evidence="10 11">LMG 26013</strain>
    </source>
</reference>
<dbReference type="Proteomes" id="UP000051783">
    <property type="component" value="Unassembled WGS sequence"/>
</dbReference>
<gene>
    <name evidence="10" type="ORF">IV64_GL002472</name>
</gene>
<comment type="caution">
    <text evidence="10">The sequence shown here is derived from an EMBL/GenBank/DDBJ whole genome shotgun (WGS) entry which is preliminary data.</text>
</comment>
<dbReference type="GO" id="GO:0016887">
    <property type="term" value="F:ATP hydrolysis activity"/>
    <property type="evidence" value="ECO:0007669"/>
    <property type="project" value="InterPro"/>
</dbReference>
<comment type="subcellular location">
    <subcellularLocation>
        <location evidence="1">Cell membrane</location>
        <topology evidence="1">Peripheral membrane protein</topology>
    </subcellularLocation>
</comment>
<evidence type="ECO:0000256" key="3">
    <source>
        <dbReference type="ARBA" id="ARBA00022448"/>
    </source>
</evidence>
<keyword evidence="8" id="KW-0472">Membrane</keyword>
<keyword evidence="11" id="KW-1185">Reference proteome</keyword>
<evidence type="ECO:0000313" key="10">
    <source>
        <dbReference type="EMBL" id="KRO10786.1"/>
    </source>
</evidence>
<protein>
    <submittedName>
        <fullName evidence="10">Cobalt ABC transporter, ATP-binding protein</fullName>
    </submittedName>
</protein>
<organism evidence="10 11">
    <name type="scientific">Lactiplantibacillus xiangfangensis</name>
    <dbReference type="NCBI Taxonomy" id="942150"/>
    <lineage>
        <taxon>Bacteria</taxon>
        <taxon>Bacillati</taxon>
        <taxon>Bacillota</taxon>
        <taxon>Bacilli</taxon>
        <taxon>Lactobacillales</taxon>
        <taxon>Lactobacillaceae</taxon>
        <taxon>Lactiplantibacillus</taxon>
    </lineage>
</organism>
<dbReference type="SMART" id="SM00382">
    <property type="entry name" value="AAA"/>
    <property type="match status" value="1"/>
</dbReference>
<dbReference type="STRING" id="942150.IV64_GL002472"/>
<dbReference type="Gene3D" id="3.40.50.300">
    <property type="entry name" value="P-loop containing nucleotide triphosphate hydrolases"/>
    <property type="match status" value="1"/>
</dbReference>
<dbReference type="Pfam" id="PF00005">
    <property type="entry name" value="ABC_tran"/>
    <property type="match status" value="1"/>
</dbReference>
<evidence type="ECO:0000256" key="8">
    <source>
        <dbReference type="ARBA" id="ARBA00023136"/>
    </source>
</evidence>
<keyword evidence="5" id="KW-0547">Nucleotide-binding</keyword>
<dbReference type="GO" id="GO:0042626">
    <property type="term" value="F:ATPase-coupled transmembrane transporter activity"/>
    <property type="evidence" value="ECO:0007669"/>
    <property type="project" value="TreeGrafter"/>
</dbReference>
<keyword evidence="4" id="KW-1003">Cell membrane</keyword>
<dbReference type="InterPro" id="IPR027417">
    <property type="entry name" value="P-loop_NTPase"/>
</dbReference>
<evidence type="ECO:0000256" key="2">
    <source>
        <dbReference type="ARBA" id="ARBA00005417"/>
    </source>
</evidence>
<dbReference type="PROSITE" id="PS00211">
    <property type="entry name" value="ABC_TRANSPORTER_1"/>
    <property type="match status" value="1"/>
</dbReference>
<evidence type="ECO:0000256" key="5">
    <source>
        <dbReference type="ARBA" id="ARBA00022741"/>
    </source>
</evidence>
<keyword evidence="6 10" id="KW-0067">ATP-binding</keyword>
<evidence type="ECO:0000259" key="9">
    <source>
        <dbReference type="PROSITE" id="PS50893"/>
    </source>
</evidence>
<keyword evidence="7" id="KW-1278">Translocase</keyword>
<dbReference type="SUPFAM" id="SSF52540">
    <property type="entry name" value="P-loop containing nucleoside triphosphate hydrolases"/>
    <property type="match status" value="1"/>
</dbReference>
<dbReference type="InterPro" id="IPR003439">
    <property type="entry name" value="ABC_transporter-like_ATP-bd"/>
</dbReference>
<evidence type="ECO:0000256" key="7">
    <source>
        <dbReference type="ARBA" id="ARBA00022967"/>
    </source>
</evidence>
<dbReference type="InterPro" id="IPR003593">
    <property type="entry name" value="AAA+_ATPase"/>
</dbReference>
<dbReference type="PANTHER" id="PTHR43553">
    <property type="entry name" value="HEAVY METAL TRANSPORTER"/>
    <property type="match status" value="1"/>
</dbReference>
<dbReference type="InterPro" id="IPR015856">
    <property type="entry name" value="ABC_transpr_CbiO/EcfA_su"/>
</dbReference>
<dbReference type="AlphaFoldDB" id="A0A0R2MFB1"/>
<dbReference type="PATRIC" id="fig|942150.3.peg.2580"/>
<evidence type="ECO:0000256" key="1">
    <source>
        <dbReference type="ARBA" id="ARBA00004202"/>
    </source>
</evidence>
<keyword evidence="3" id="KW-0813">Transport</keyword>
<accession>A0A0R2MFB1</accession>
<dbReference type="GO" id="GO:0043190">
    <property type="term" value="C:ATP-binding cassette (ABC) transporter complex"/>
    <property type="evidence" value="ECO:0007669"/>
    <property type="project" value="TreeGrafter"/>
</dbReference>
<proteinExistence type="inferred from homology"/>
<dbReference type="GO" id="GO:0005524">
    <property type="term" value="F:ATP binding"/>
    <property type="evidence" value="ECO:0007669"/>
    <property type="project" value="UniProtKB-KW"/>
</dbReference>
<dbReference type="CDD" id="cd03225">
    <property type="entry name" value="ABC_cobalt_CbiO_domain1"/>
    <property type="match status" value="1"/>
</dbReference>
<comment type="similarity">
    <text evidence="2">Belongs to the ABC transporter superfamily.</text>
</comment>
<evidence type="ECO:0000313" key="11">
    <source>
        <dbReference type="Proteomes" id="UP000051783"/>
    </source>
</evidence>
<sequence>MLIKLANLCYDYPNTRGLDHLSLTIDAGEFVCLMGPNGSGKSTLLRILSGLASPKSGEYQLHGQAVTAAYLTDAQQRQQLHQKIGMVFQNTDVQLFNTSVAEEVAFGPRQLGLSASAIEQRVNDCLQLTACEDLRDRVPYQLSGGEKKRVALASVLALNPEILLLDEPLNGLTIAAQRQMLTLLQRLQAAGKTIIMASHNFQQVQTVGQRFIIFNRLHQLDADMSQADLQRQPERQAQLMTL</sequence>
<evidence type="ECO:0000256" key="6">
    <source>
        <dbReference type="ARBA" id="ARBA00022840"/>
    </source>
</evidence>